<dbReference type="Gene3D" id="1.20.1560.10">
    <property type="entry name" value="ABC transporter type 1, transmembrane domain"/>
    <property type="match status" value="1"/>
</dbReference>
<dbReference type="SMART" id="SM00382">
    <property type="entry name" value="AAA"/>
    <property type="match status" value="1"/>
</dbReference>
<accession>A0A225D2A7</accession>
<dbReference type="InterPro" id="IPR027417">
    <property type="entry name" value="P-loop_NTPase"/>
</dbReference>
<reference evidence="11" key="1">
    <citation type="submission" date="2017-06" db="EMBL/GenBank/DDBJ databases">
        <title>Genome analysis of Fimbriiglobus ruber SP5, the first member of the order Planctomycetales with confirmed chitinolytic capability.</title>
        <authorList>
            <person name="Ravin N.V."/>
            <person name="Rakitin A.L."/>
            <person name="Ivanova A.A."/>
            <person name="Beletsky A.V."/>
            <person name="Kulichevskaya I.S."/>
            <person name="Mardanov A.V."/>
            <person name="Dedysh S.N."/>
        </authorList>
    </citation>
    <scope>NUCLEOTIDE SEQUENCE [LARGE SCALE GENOMIC DNA]</scope>
    <source>
        <strain evidence="11">SP5</strain>
    </source>
</reference>
<keyword evidence="3" id="KW-0547">Nucleotide-binding</keyword>
<dbReference type="SUPFAM" id="SSF52540">
    <property type="entry name" value="P-loop containing nucleoside triphosphate hydrolases"/>
    <property type="match status" value="1"/>
</dbReference>
<dbReference type="Pfam" id="PF00664">
    <property type="entry name" value="ABC_membrane"/>
    <property type="match status" value="1"/>
</dbReference>
<dbReference type="InterPro" id="IPR017871">
    <property type="entry name" value="ABC_transporter-like_CS"/>
</dbReference>
<feature type="transmembrane region" description="Helical" evidence="7">
    <location>
        <begin position="81"/>
        <end position="104"/>
    </location>
</feature>
<dbReference type="FunFam" id="3.40.50.300:FF:000218">
    <property type="entry name" value="Multidrug ABC transporter ATP-binding protein"/>
    <property type="match status" value="1"/>
</dbReference>
<evidence type="ECO:0000256" key="6">
    <source>
        <dbReference type="ARBA" id="ARBA00023136"/>
    </source>
</evidence>
<dbReference type="InterPro" id="IPR011527">
    <property type="entry name" value="ABC1_TM_dom"/>
</dbReference>
<name>A0A225D2A7_9BACT</name>
<dbReference type="Proteomes" id="UP000214646">
    <property type="component" value="Unassembled WGS sequence"/>
</dbReference>
<evidence type="ECO:0000259" key="8">
    <source>
        <dbReference type="PROSITE" id="PS50893"/>
    </source>
</evidence>
<protein>
    <submittedName>
        <fullName evidence="10">Lipid A export ATP-binding/permease protein MsbA</fullName>
    </submittedName>
</protein>
<dbReference type="CDD" id="cd03249">
    <property type="entry name" value="ABC_MTABC3_MDL1_MDL2"/>
    <property type="match status" value="1"/>
</dbReference>
<evidence type="ECO:0000256" key="5">
    <source>
        <dbReference type="ARBA" id="ARBA00022989"/>
    </source>
</evidence>
<evidence type="ECO:0000256" key="2">
    <source>
        <dbReference type="ARBA" id="ARBA00022692"/>
    </source>
</evidence>
<dbReference type="InterPro" id="IPR039421">
    <property type="entry name" value="Type_1_exporter"/>
</dbReference>
<keyword evidence="11" id="KW-1185">Reference proteome</keyword>
<feature type="transmembrane region" description="Helical" evidence="7">
    <location>
        <begin position="264"/>
        <end position="285"/>
    </location>
</feature>
<dbReference type="GO" id="GO:0016887">
    <property type="term" value="F:ATP hydrolysis activity"/>
    <property type="evidence" value="ECO:0007669"/>
    <property type="project" value="InterPro"/>
</dbReference>
<proteinExistence type="predicted"/>
<keyword evidence="2 7" id="KW-0812">Transmembrane</keyword>
<evidence type="ECO:0000313" key="11">
    <source>
        <dbReference type="Proteomes" id="UP000214646"/>
    </source>
</evidence>
<evidence type="ECO:0000256" key="4">
    <source>
        <dbReference type="ARBA" id="ARBA00022840"/>
    </source>
</evidence>
<dbReference type="OrthoDB" id="9762778at2"/>
<dbReference type="InterPro" id="IPR036640">
    <property type="entry name" value="ABC1_TM_sf"/>
</dbReference>
<dbReference type="Gene3D" id="3.40.50.300">
    <property type="entry name" value="P-loop containing nucleotide triphosphate hydrolases"/>
    <property type="match status" value="1"/>
</dbReference>
<dbReference type="CDD" id="cd18576">
    <property type="entry name" value="ABC_6TM_bac_exporter_ABCB8_10_like"/>
    <property type="match status" value="1"/>
</dbReference>
<dbReference type="PROSITE" id="PS50929">
    <property type="entry name" value="ABC_TM1F"/>
    <property type="match status" value="1"/>
</dbReference>
<dbReference type="PANTHER" id="PTHR43394:SF1">
    <property type="entry name" value="ATP-BINDING CASSETTE SUB-FAMILY B MEMBER 10, MITOCHONDRIAL"/>
    <property type="match status" value="1"/>
</dbReference>
<evidence type="ECO:0000256" key="7">
    <source>
        <dbReference type="SAM" id="Phobius"/>
    </source>
</evidence>
<keyword evidence="5 7" id="KW-1133">Transmembrane helix</keyword>
<dbReference type="AlphaFoldDB" id="A0A225D2A7"/>
<dbReference type="PANTHER" id="PTHR43394">
    <property type="entry name" value="ATP-DEPENDENT PERMEASE MDL1, MITOCHONDRIAL"/>
    <property type="match status" value="1"/>
</dbReference>
<sequence length="600" mass="64523">MARHRPNADETAAPARVTREGLREAARMFAYLLRYRGRFVASMLALVAASLLGLAFPYLAGRLIDAASPTPAAGGLDIDQAAGMLAVLLAVRAVCSFGQTYWLAQVGERSLADLRQDTYARLLSLPVGFFAQRRVGELSSRVATDLSQIQDSLTNAIPQFLRQVVMLAGGVVLIALTSGRLTLVMLASVPPLMAAAAVFGRAVRRLSGHAQDKLAAANVIVEETLQGIAGVKAFTNEGYEEARYRAGISDVVAAVLRGALYRGAFTAFVIFALFGAIVMVLWYGARLVKAGDLSLGDLTQFLLYTMFVAGAVGQFAELYAQLQRTIGATQRVRELLRETPEDAGPSADTIPRPTGAIAFDDVTFSYPSRKEVVVLRGLSLEAKAGERIALVGPSGAGKSTIVSLLLRFYDPDSGRILVDSRDAREYPLHGLRAATAIVPQDVFLFGGTIRENIAYGRPGASGEEIEAAARKANAHDFIAGFPEGYETVVGERGVKLSGGQRQRVAIARAILRDPAILILDEATSSLDSESEHLVQQALDRLMQGRTSVIIAHRLSTVRRADRIYVIDEGRVIETGTHAELLARDGGKYRTLVELQFAHAS</sequence>
<dbReference type="InterPro" id="IPR003439">
    <property type="entry name" value="ABC_transporter-like_ATP-bd"/>
</dbReference>
<comment type="subcellular location">
    <subcellularLocation>
        <location evidence="1">Cell membrane</location>
        <topology evidence="1">Multi-pass membrane protein</topology>
    </subcellularLocation>
</comment>
<dbReference type="GO" id="GO:0005524">
    <property type="term" value="F:ATP binding"/>
    <property type="evidence" value="ECO:0007669"/>
    <property type="project" value="UniProtKB-KW"/>
</dbReference>
<feature type="domain" description="ABC transporter" evidence="8">
    <location>
        <begin position="357"/>
        <end position="593"/>
    </location>
</feature>
<feature type="transmembrane region" description="Helical" evidence="7">
    <location>
        <begin position="301"/>
        <end position="320"/>
    </location>
</feature>
<feature type="domain" description="ABC transmembrane type-1" evidence="9">
    <location>
        <begin position="40"/>
        <end position="324"/>
    </location>
</feature>
<dbReference type="PROSITE" id="PS00211">
    <property type="entry name" value="ABC_TRANSPORTER_1"/>
    <property type="match status" value="1"/>
</dbReference>
<dbReference type="RefSeq" id="WP_088260272.1">
    <property type="nucleotide sequence ID" value="NZ_NIDE01000019.1"/>
</dbReference>
<feature type="transmembrane region" description="Helical" evidence="7">
    <location>
        <begin position="183"/>
        <end position="203"/>
    </location>
</feature>
<dbReference type="SUPFAM" id="SSF90123">
    <property type="entry name" value="ABC transporter transmembrane region"/>
    <property type="match status" value="1"/>
</dbReference>
<comment type="caution">
    <text evidence="10">The sequence shown here is derived from an EMBL/GenBank/DDBJ whole genome shotgun (WGS) entry which is preliminary data.</text>
</comment>
<dbReference type="InterPro" id="IPR003593">
    <property type="entry name" value="AAA+_ATPase"/>
</dbReference>
<dbReference type="GO" id="GO:0005886">
    <property type="term" value="C:plasma membrane"/>
    <property type="evidence" value="ECO:0007669"/>
    <property type="project" value="UniProtKB-SubCell"/>
</dbReference>
<dbReference type="GO" id="GO:0015421">
    <property type="term" value="F:ABC-type oligopeptide transporter activity"/>
    <property type="evidence" value="ECO:0007669"/>
    <property type="project" value="TreeGrafter"/>
</dbReference>
<organism evidence="10 11">
    <name type="scientific">Fimbriiglobus ruber</name>
    <dbReference type="NCBI Taxonomy" id="1908690"/>
    <lineage>
        <taxon>Bacteria</taxon>
        <taxon>Pseudomonadati</taxon>
        <taxon>Planctomycetota</taxon>
        <taxon>Planctomycetia</taxon>
        <taxon>Gemmatales</taxon>
        <taxon>Gemmataceae</taxon>
        <taxon>Fimbriiglobus</taxon>
    </lineage>
</organism>
<dbReference type="Pfam" id="PF00005">
    <property type="entry name" value="ABC_tran"/>
    <property type="match status" value="1"/>
</dbReference>
<evidence type="ECO:0000259" key="9">
    <source>
        <dbReference type="PROSITE" id="PS50929"/>
    </source>
</evidence>
<feature type="transmembrane region" description="Helical" evidence="7">
    <location>
        <begin position="39"/>
        <end position="61"/>
    </location>
</feature>
<evidence type="ECO:0000256" key="1">
    <source>
        <dbReference type="ARBA" id="ARBA00004651"/>
    </source>
</evidence>
<dbReference type="GO" id="GO:0090374">
    <property type="term" value="P:oligopeptide export from mitochondrion"/>
    <property type="evidence" value="ECO:0007669"/>
    <property type="project" value="TreeGrafter"/>
</dbReference>
<evidence type="ECO:0000313" key="10">
    <source>
        <dbReference type="EMBL" id="OWK35073.1"/>
    </source>
</evidence>
<evidence type="ECO:0000256" key="3">
    <source>
        <dbReference type="ARBA" id="ARBA00022741"/>
    </source>
</evidence>
<dbReference type="PROSITE" id="PS50893">
    <property type="entry name" value="ABC_TRANSPORTER_2"/>
    <property type="match status" value="1"/>
</dbReference>
<feature type="transmembrane region" description="Helical" evidence="7">
    <location>
        <begin position="160"/>
        <end position="177"/>
    </location>
</feature>
<keyword evidence="4 10" id="KW-0067">ATP-binding</keyword>
<dbReference type="EMBL" id="NIDE01000019">
    <property type="protein sequence ID" value="OWK35073.1"/>
    <property type="molecule type" value="Genomic_DNA"/>
</dbReference>
<keyword evidence="6 7" id="KW-0472">Membrane</keyword>
<gene>
    <name evidence="10" type="ORF">FRUB_09915</name>
</gene>